<dbReference type="InterPro" id="IPR002347">
    <property type="entry name" value="SDR_fam"/>
</dbReference>
<dbReference type="Proteomes" id="UP001300692">
    <property type="component" value="Unassembled WGS sequence"/>
</dbReference>
<dbReference type="Pfam" id="PF00106">
    <property type="entry name" value="adh_short"/>
    <property type="match status" value="1"/>
</dbReference>
<evidence type="ECO:0000313" key="5">
    <source>
        <dbReference type="Proteomes" id="UP001300692"/>
    </source>
</evidence>
<keyword evidence="5" id="KW-1185">Reference proteome</keyword>
<proteinExistence type="inferred from homology"/>
<dbReference type="EMBL" id="JAOYOD010000001">
    <property type="protein sequence ID" value="MCV9387815.1"/>
    <property type="molecule type" value="Genomic_DNA"/>
</dbReference>
<keyword evidence="2" id="KW-0560">Oxidoreductase</keyword>
<dbReference type="PROSITE" id="PS00061">
    <property type="entry name" value="ADH_SHORT"/>
    <property type="match status" value="1"/>
</dbReference>
<accession>A0ABT3CVT6</accession>
<comment type="similarity">
    <text evidence="1 3">Belongs to the short-chain dehydrogenases/reductases (SDR) family.</text>
</comment>
<dbReference type="PANTHER" id="PTHR42901">
    <property type="entry name" value="ALCOHOL DEHYDROGENASE"/>
    <property type="match status" value="1"/>
</dbReference>
<dbReference type="PRINTS" id="PR00081">
    <property type="entry name" value="GDHRDH"/>
</dbReference>
<sequence length="250" mass="27240">MQKIAFITGASSGIGQAIARSLAEHFALIICGRRIERLQELKNELSAKTEVQILTFDVGSKAEVDAAIESLPTEWQKIHTLVNNAGNAHGRAPLHEGDVNDWEAMIDSNLKGLLYVTRAILPGMVERKIGDVVNISSIAGKEAYENGNVYCASKFGVDALTKSMRQELVQHNIRAMSVNPGLVNTEFSMVRFKGDEDQAESVYKGMEPLLAEDIADVVQFAVTRPAHVNLADVTVLARSQASATKVHKNN</sequence>
<dbReference type="Gene3D" id="3.40.50.720">
    <property type="entry name" value="NAD(P)-binding Rossmann-like Domain"/>
    <property type="match status" value="1"/>
</dbReference>
<dbReference type="InterPro" id="IPR020904">
    <property type="entry name" value="Sc_DH/Rdtase_CS"/>
</dbReference>
<name>A0ABT3CVT6_9BACT</name>
<protein>
    <submittedName>
        <fullName evidence="4">SDR family NAD(P)-dependent oxidoreductase</fullName>
    </submittedName>
</protein>
<gene>
    <name evidence="4" type="ORF">N7U62_14125</name>
</gene>
<evidence type="ECO:0000256" key="1">
    <source>
        <dbReference type="ARBA" id="ARBA00006484"/>
    </source>
</evidence>
<dbReference type="InterPro" id="IPR036291">
    <property type="entry name" value="NAD(P)-bd_dom_sf"/>
</dbReference>
<comment type="caution">
    <text evidence="4">The sequence shown here is derived from an EMBL/GenBank/DDBJ whole genome shotgun (WGS) entry which is preliminary data.</text>
</comment>
<dbReference type="SUPFAM" id="SSF51735">
    <property type="entry name" value="NAD(P)-binding Rossmann-fold domains"/>
    <property type="match status" value="1"/>
</dbReference>
<dbReference type="PANTHER" id="PTHR42901:SF1">
    <property type="entry name" value="ALCOHOL DEHYDROGENASE"/>
    <property type="match status" value="1"/>
</dbReference>
<evidence type="ECO:0000313" key="4">
    <source>
        <dbReference type="EMBL" id="MCV9387815.1"/>
    </source>
</evidence>
<evidence type="ECO:0000256" key="2">
    <source>
        <dbReference type="ARBA" id="ARBA00023002"/>
    </source>
</evidence>
<evidence type="ECO:0000256" key="3">
    <source>
        <dbReference type="RuleBase" id="RU000363"/>
    </source>
</evidence>
<organism evidence="4 5">
    <name type="scientific">Reichenbachiella ulvae</name>
    <dbReference type="NCBI Taxonomy" id="2980104"/>
    <lineage>
        <taxon>Bacteria</taxon>
        <taxon>Pseudomonadati</taxon>
        <taxon>Bacteroidota</taxon>
        <taxon>Cytophagia</taxon>
        <taxon>Cytophagales</taxon>
        <taxon>Reichenbachiellaceae</taxon>
        <taxon>Reichenbachiella</taxon>
    </lineage>
</organism>
<dbReference type="PRINTS" id="PR00080">
    <property type="entry name" value="SDRFAMILY"/>
</dbReference>
<dbReference type="RefSeq" id="WP_264138633.1">
    <property type="nucleotide sequence ID" value="NZ_JAOYOD010000001.1"/>
</dbReference>
<reference evidence="4 5" key="1">
    <citation type="submission" date="2022-10" db="EMBL/GenBank/DDBJ databases">
        <title>Comparative genomics and taxonomic characterization of three novel marine species of genus Reichenbachiella exhibiting antioxidant and polysaccharide degradation activities.</title>
        <authorList>
            <person name="Muhammad N."/>
            <person name="Lee Y.-J."/>
            <person name="Ko J."/>
            <person name="Kim S.-G."/>
        </authorList>
    </citation>
    <scope>NUCLEOTIDE SEQUENCE [LARGE SCALE GENOMIC DNA]</scope>
    <source>
        <strain evidence="4 5">ABR2-5</strain>
    </source>
</reference>